<comment type="similarity">
    <text evidence="3">Belongs to the peptidase S26B family.</text>
</comment>
<keyword evidence="12" id="KW-1133">Transmembrane helix</keyword>
<keyword evidence="8" id="KW-0812">Transmembrane</keyword>
<organism evidence="17 18">
    <name type="scientific">Babesia divergens</name>
    <dbReference type="NCBI Taxonomy" id="32595"/>
    <lineage>
        <taxon>Eukaryota</taxon>
        <taxon>Sar</taxon>
        <taxon>Alveolata</taxon>
        <taxon>Apicomplexa</taxon>
        <taxon>Aconoidasida</taxon>
        <taxon>Piroplasmida</taxon>
        <taxon>Babesiidae</taxon>
        <taxon>Babesia</taxon>
    </lineage>
</organism>
<dbReference type="GO" id="GO:0006465">
    <property type="term" value="P:signal peptide processing"/>
    <property type="evidence" value="ECO:0007669"/>
    <property type="project" value="InterPro"/>
</dbReference>
<dbReference type="EC" id="3.4.21.89" evidence="4"/>
<evidence type="ECO:0000256" key="14">
    <source>
        <dbReference type="ARBA" id="ARBA00033305"/>
    </source>
</evidence>
<comment type="caution">
    <text evidence="17">The sequence shown here is derived from an EMBL/GenBank/DDBJ whole genome shotgun (WGS) entry which is preliminary data.</text>
</comment>
<dbReference type="SUPFAM" id="SSF51306">
    <property type="entry name" value="LexA/Signal peptidase"/>
    <property type="match status" value="1"/>
</dbReference>
<comment type="subcellular location">
    <subcellularLocation>
        <location evidence="2">Endoplasmic reticulum membrane</location>
        <topology evidence="2">Single-pass type II membrane protein</topology>
    </subcellularLocation>
</comment>
<accession>A0AAD9LIJ5</accession>
<keyword evidence="11" id="KW-0735">Signal-anchor</keyword>
<evidence type="ECO:0000256" key="3">
    <source>
        <dbReference type="ARBA" id="ARBA00011035"/>
    </source>
</evidence>
<evidence type="ECO:0000256" key="2">
    <source>
        <dbReference type="ARBA" id="ARBA00004648"/>
    </source>
</evidence>
<dbReference type="InterPro" id="IPR019533">
    <property type="entry name" value="Peptidase_S26"/>
</dbReference>
<evidence type="ECO:0000313" key="17">
    <source>
        <dbReference type="EMBL" id="KAK1936907.1"/>
    </source>
</evidence>
<dbReference type="PANTHER" id="PTHR10806:SF6">
    <property type="entry name" value="SIGNAL PEPTIDASE COMPLEX CATALYTIC SUBUNIT SEC11"/>
    <property type="match status" value="1"/>
</dbReference>
<evidence type="ECO:0000259" key="16">
    <source>
        <dbReference type="Pfam" id="PF00717"/>
    </source>
</evidence>
<keyword evidence="10" id="KW-0256">Endoplasmic reticulum</keyword>
<evidence type="ECO:0000256" key="7">
    <source>
        <dbReference type="ARBA" id="ARBA00022670"/>
    </source>
</evidence>
<keyword evidence="9" id="KW-0378">Hydrolase</keyword>
<evidence type="ECO:0000256" key="6">
    <source>
        <dbReference type="ARBA" id="ARBA00021755"/>
    </source>
</evidence>
<dbReference type="PROSITE" id="PS00501">
    <property type="entry name" value="SPASE_I_1"/>
    <property type="match status" value="1"/>
</dbReference>
<dbReference type="NCBIfam" id="TIGR02228">
    <property type="entry name" value="sigpep_I_arch"/>
    <property type="match status" value="1"/>
</dbReference>
<evidence type="ECO:0000256" key="11">
    <source>
        <dbReference type="ARBA" id="ARBA00022968"/>
    </source>
</evidence>
<feature type="domain" description="Peptidase S24/S26A/S26B/S26C" evidence="16">
    <location>
        <begin position="62"/>
        <end position="114"/>
    </location>
</feature>
<evidence type="ECO:0000313" key="18">
    <source>
        <dbReference type="Proteomes" id="UP001195914"/>
    </source>
</evidence>
<dbReference type="PRINTS" id="PR00728">
    <property type="entry name" value="SIGNALPTASE"/>
</dbReference>
<dbReference type="AlphaFoldDB" id="A0AAD9LIJ5"/>
<evidence type="ECO:0000256" key="12">
    <source>
        <dbReference type="ARBA" id="ARBA00022989"/>
    </source>
</evidence>
<dbReference type="InterPro" id="IPR001733">
    <property type="entry name" value="Peptidase_S26B"/>
</dbReference>
<reference evidence="17" key="1">
    <citation type="journal article" date="2014" name="Nucleic Acids Res.">
        <title>The evolutionary dynamics of variant antigen genes in Babesia reveal a history of genomic innovation underlying host-parasite interaction.</title>
        <authorList>
            <person name="Jackson A.P."/>
            <person name="Otto T.D."/>
            <person name="Darby A."/>
            <person name="Ramaprasad A."/>
            <person name="Xia D."/>
            <person name="Echaide I.E."/>
            <person name="Farber M."/>
            <person name="Gahlot S."/>
            <person name="Gamble J."/>
            <person name="Gupta D."/>
            <person name="Gupta Y."/>
            <person name="Jackson L."/>
            <person name="Malandrin L."/>
            <person name="Malas T.B."/>
            <person name="Moussa E."/>
            <person name="Nair M."/>
            <person name="Reid A.J."/>
            <person name="Sanders M."/>
            <person name="Sharma J."/>
            <person name="Tracey A."/>
            <person name="Quail M.A."/>
            <person name="Weir W."/>
            <person name="Wastling J.M."/>
            <person name="Hall N."/>
            <person name="Willadsen P."/>
            <person name="Lingelbach K."/>
            <person name="Shiels B."/>
            <person name="Tait A."/>
            <person name="Berriman M."/>
            <person name="Allred D.R."/>
            <person name="Pain A."/>
        </authorList>
    </citation>
    <scope>NUCLEOTIDE SEQUENCE</scope>
    <source>
        <strain evidence="17">1802A</strain>
    </source>
</reference>
<dbReference type="GO" id="GO:0005787">
    <property type="term" value="C:signal peptidase complex"/>
    <property type="evidence" value="ECO:0007669"/>
    <property type="project" value="UniProtKB-ARBA"/>
</dbReference>
<gene>
    <name evidence="17" type="ORF">X943_003955</name>
</gene>
<sequence>MSTATLFIYYILMDYIKSEFAALRSDLRQFFRRPRENIEQLLGTLSVVFTALMLWRLAILFTGTDSPVVVVLSGSMEPAFYRGDVLFLMKQEKVSAGDILVFKIDGRDIPIVHRALNLHENAYDFNVLTKGDNNEVADRGLYSRGQKWLEDKHVMGTVLLRIPKFGMFTILLNENPVLKWSVISVLMYMILSGKG</sequence>
<protein>
    <recommendedName>
        <fullName evidence="5">Signal peptidase complex catalytic subunit SEC11</fullName>
        <ecNumber evidence="4">3.4.21.89</ecNumber>
    </recommendedName>
    <alternativeName>
        <fullName evidence="14">Signal peptidase I</fullName>
    </alternativeName>
    <alternativeName>
        <fullName evidence="6">Signal peptidase complex catalytic subunit sec11</fullName>
    </alternativeName>
</protein>
<dbReference type="EMBL" id="JAHBMH010000034">
    <property type="protein sequence ID" value="KAK1936907.1"/>
    <property type="molecule type" value="Genomic_DNA"/>
</dbReference>
<comment type="function">
    <text evidence="15">Catalytic component of the signal peptidase complex (SPC) which catalyzes the cleavage of N-terminal signal sequences from nascent proteins as they are translocated into the lumen of the endoplasmic reticulum. Specifically cleaves N-terminal signal peptides that contain a hydrophobic alpha-helix (h-region) shorter than 18-20 amino acids.</text>
</comment>
<dbReference type="InterPro" id="IPR019756">
    <property type="entry name" value="Pept_S26A_signal_pept_1_Ser-AS"/>
</dbReference>
<dbReference type="Pfam" id="PF00717">
    <property type="entry name" value="Peptidase_S24"/>
    <property type="match status" value="1"/>
</dbReference>
<keyword evidence="13" id="KW-0472">Membrane</keyword>
<keyword evidence="7" id="KW-0645">Protease</keyword>
<keyword evidence="18" id="KW-1185">Reference proteome</keyword>
<evidence type="ECO:0000256" key="4">
    <source>
        <dbReference type="ARBA" id="ARBA00013208"/>
    </source>
</evidence>
<dbReference type="GO" id="GO:0004252">
    <property type="term" value="F:serine-type endopeptidase activity"/>
    <property type="evidence" value="ECO:0007669"/>
    <property type="project" value="InterPro"/>
</dbReference>
<comment type="catalytic activity">
    <reaction evidence="1">
        <text>Cleavage of hydrophobic, N-terminal signal or leader sequences from secreted and periplasmic proteins.</text>
        <dbReference type="EC" id="3.4.21.89"/>
    </reaction>
</comment>
<dbReference type="InterPro" id="IPR015927">
    <property type="entry name" value="Peptidase_S24_S26A/B/C"/>
</dbReference>
<dbReference type="PANTHER" id="PTHR10806">
    <property type="entry name" value="SIGNAL PEPTIDASE COMPLEX CATALYTIC SUBUNIT SEC11"/>
    <property type="match status" value="1"/>
</dbReference>
<dbReference type="GO" id="GO:0009003">
    <property type="term" value="F:signal peptidase activity"/>
    <property type="evidence" value="ECO:0007669"/>
    <property type="project" value="UniProtKB-EC"/>
</dbReference>
<evidence type="ECO:0000256" key="13">
    <source>
        <dbReference type="ARBA" id="ARBA00023136"/>
    </source>
</evidence>
<dbReference type="InterPro" id="IPR036286">
    <property type="entry name" value="LexA/Signal_pep-like_sf"/>
</dbReference>
<evidence type="ECO:0000256" key="10">
    <source>
        <dbReference type="ARBA" id="ARBA00022824"/>
    </source>
</evidence>
<evidence type="ECO:0000256" key="5">
    <source>
        <dbReference type="ARBA" id="ARBA00019685"/>
    </source>
</evidence>
<name>A0AAD9LIJ5_BABDI</name>
<reference evidence="17" key="2">
    <citation type="submission" date="2021-05" db="EMBL/GenBank/DDBJ databases">
        <authorList>
            <person name="Pain A."/>
        </authorList>
    </citation>
    <scope>NUCLEOTIDE SEQUENCE</scope>
    <source>
        <strain evidence="17">1802A</strain>
    </source>
</reference>
<evidence type="ECO:0000256" key="8">
    <source>
        <dbReference type="ARBA" id="ARBA00022692"/>
    </source>
</evidence>
<evidence type="ECO:0000256" key="15">
    <source>
        <dbReference type="ARBA" id="ARBA00045533"/>
    </source>
</evidence>
<proteinExistence type="inferred from homology"/>
<evidence type="ECO:0000256" key="1">
    <source>
        <dbReference type="ARBA" id="ARBA00000677"/>
    </source>
</evidence>
<dbReference type="CDD" id="cd06530">
    <property type="entry name" value="S26_SPase_I"/>
    <property type="match status" value="1"/>
</dbReference>
<evidence type="ECO:0000256" key="9">
    <source>
        <dbReference type="ARBA" id="ARBA00022801"/>
    </source>
</evidence>
<dbReference type="Proteomes" id="UP001195914">
    <property type="component" value="Unassembled WGS sequence"/>
</dbReference>